<dbReference type="SUPFAM" id="SSF52540">
    <property type="entry name" value="P-loop containing nucleoside triphosphate hydrolases"/>
    <property type="match status" value="1"/>
</dbReference>
<comment type="caution">
    <text evidence="4">The sequence shown here is derived from an EMBL/GenBank/DDBJ whole genome shotgun (WGS) entry which is preliminary data.</text>
</comment>
<evidence type="ECO:0000256" key="2">
    <source>
        <dbReference type="ARBA" id="ARBA00022840"/>
    </source>
</evidence>
<dbReference type="Pfam" id="PF25601">
    <property type="entry name" value="AAA_lid_14"/>
    <property type="match status" value="1"/>
</dbReference>
<dbReference type="InterPro" id="IPR027417">
    <property type="entry name" value="P-loop_NTPase"/>
</dbReference>
<dbReference type="EMBL" id="JBHPBY010000076">
    <property type="protein sequence ID" value="MFC1850107.1"/>
    <property type="molecule type" value="Genomic_DNA"/>
</dbReference>
<dbReference type="Gene3D" id="3.40.50.300">
    <property type="entry name" value="P-loop containing nucleotide triphosphate hydrolases"/>
    <property type="match status" value="1"/>
</dbReference>
<keyword evidence="1" id="KW-0547">Nucleotide-binding</keyword>
<protein>
    <submittedName>
        <fullName evidence="4">Sigma 54-interacting transcriptional regulator</fullName>
    </submittedName>
</protein>
<dbReference type="InterPro" id="IPR058031">
    <property type="entry name" value="AAA_lid_NorR"/>
</dbReference>
<organism evidence="4 5">
    <name type="scientific">candidate division CSSED10-310 bacterium</name>
    <dbReference type="NCBI Taxonomy" id="2855610"/>
    <lineage>
        <taxon>Bacteria</taxon>
        <taxon>Bacteria division CSSED10-310</taxon>
    </lineage>
</organism>
<dbReference type="InterPro" id="IPR025943">
    <property type="entry name" value="Sigma_54_int_dom_ATP-bd_2"/>
</dbReference>
<evidence type="ECO:0000313" key="4">
    <source>
        <dbReference type="EMBL" id="MFC1850107.1"/>
    </source>
</evidence>
<dbReference type="CDD" id="cd00009">
    <property type="entry name" value="AAA"/>
    <property type="match status" value="1"/>
</dbReference>
<name>A0ABV6YV71_UNCC1</name>
<dbReference type="Pfam" id="PF00158">
    <property type="entry name" value="Sigma54_activat"/>
    <property type="match status" value="1"/>
</dbReference>
<gene>
    <name evidence="4" type="ORF">ACFL27_07950</name>
</gene>
<dbReference type="PROSITE" id="PS00676">
    <property type="entry name" value="SIGMA54_INTERACT_2"/>
    <property type="match status" value="1"/>
</dbReference>
<keyword evidence="5" id="KW-1185">Reference proteome</keyword>
<keyword evidence="2" id="KW-0067">ATP-binding</keyword>
<dbReference type="Proteomes" id="UP001594351">
    <property type="component" value="Unassembled WGS sequence"/>
</dbReference>
<reference evidence="4 5" key="1">
    <citation type="submission" date="2024-09" db="EMBL/GenBank/DDBJ databases">
        <title>Laminarin stimulates single cell rates of sulfate reduction while oxygen inhibits transcriptomic activity in coastal marine sediment.</title>
        <authorList>
            <person name="Lindsay M."/>
            <person name="Orcutt B."/>
            <person name="Emerson D."/>
            <person name="Stepanauskas R."/>
            <person name="D'Angelo T."/>
        </authorList>
    </citation>
    <scope>NUCLEOTIDE SEQUENCE [LARGE SCALE GENOMIC DNA]</scope>
    <source>
        <strain evidence="4">SAG AM-311-K15</strain>
    </source>
</reference>
<evidence type="ECO:0000256" key="1">
    <source>
        <dbReference type="ARBA" id="ARBA00022741"/>
    </source>
</evidence>
<dbReference type="InterPro" id="IPR002078">
    <property type="entry name" value="Sigma_54_int"/>
</dbReference>
<dbReference type="Gene3D" id="1.10.8.60">
    <property type="match status" value="1"/>
</dbReference>
<proteinExistence type="predicted"/>
<accession>A0ABV6YV71</accession>
<evidence type="ECO:0000313" key="5">
    <source>
        <dbReference type="Proteomes" id="UP001594351"/>
    </source>
</evidence>
<dbReference type="PANTHER" id="PTHR32071">
    <property type="entry name" value="TRANSCRIPTIONAL REGULATORY PROTEIN"/>
    <property type="match status" value="1"/>
</dbReference>
<dbReference type="PROSITE" id="PS50045">
    <property type="entry name" value="SIGMA54_INTERACT_4"/>
    <property type="match status" value="1"/>
</dbReference>
<feature type="domain" description="Sigma-54 factor interaction" evidence="3">
    <location>
        <begin position="6"/>
        <end position="141"/>
    </location>
</feature>
<sequence length="153" mass="17204">MYCNFGALSTGKKGMIEAAANGTLFLDEVGDLSSEAQAKLLRFLDNGEFYKVGGTRKMKIQTRVISATNKDLDLMIKNEKFRSDLIFRLGVIKVQIPSLNKRKDDIMPLVSHFLINFIQKFGKEITGLSAQAEQALLEHSFVVDLSLDTVYFY</sequence>
<evidence type="ECO:0000259" key="3">
    <source>
        <dbReference type="PROSITE" id="PS50045"/>
    </source>
</evidence>